<dbReference type="EMBL" id="JACEIP010000020">
    <property type="protein sequence ID" value="MBA4543719.1"/>
    <property type="molecule type" value="Genomic_DNA"/>
</dbReference>
<evidence type="ECO:0000313" key="3">
    <source>
        <dbReference type="Proteomes" id="UP000530514"/>
    </source>
</evidence>
<evidence type="ECO:0000313" key="2">
    <source>
        <dbReference type="EMBL" id="MBA4543719.1"/>
    </source>
</evidence>
<dbReference type="Proteomes" id="UP000530514">
    <property type="component" value="Unassembled WGS sequence"/>
</dbReference>
<comment type="caution">
    <text evidence="2">The sequence shown here is derived from an EMBL/GenBank/DDBJ whole genome shotgun (WGS) entry which is preliminary data.</text>
</comment>
<protein>
    <submittedName>
        <fullName evidence="2">Uncharacterized protein</fullName>
    </submittedName>
</protein>
<organism evidence="2 3">
    <name type="scientific">Thermoactinomyces daqus</name>
    <dbReference type="NCBI Taxonomy" id="1329516"/>
    <lineage>
        <taxon>Bacteria</taxon>
        <taxon>Bacillati</taxon>
        <taxon>Bacillota</taxon>
        <taxon>Bacilli</taxon>
        <taxon>Bacillales</taxon>
        <taxon>Thermoactinomycetaceae</taxon>
        <taxon>Thermoactinomyces</taxon>
    </lineage>
</organism>
<feature type="coiled-coil region" evidence="1">
    <location>
        <begin position="134"/>
        <end position="161"/>
    </location>
</feature>
<reference evidence="2 3" key="1">
    <citation type="submission" date="2020-07" db="EMBL/GenBank/DDBJ databases">
        <authorList>
            <person name="Feng H."/>
        </authorList>
    </citation>
    <scope>NUCLEOTIDE SEQUENCE [LARGE SCALE GENOMIC DNA]</scope>
    <source>
        <strain evidence="3">s-11</strain>
    </source>
</reference>
<gene>
    <name evidence="2" type="ORF">H1164_12545</name>
</gene>
<dbReference type="OrthoDB" id="2989515at2"/>
<dbReference type="RefSeq" id="WP_033102110.1">
    <property type="nucleotide sequence ID" value="NZ_JACEIP010000020.1"/>
</dbReference>
<evidence type="ECO:0000256" key="1">
    <source>
        <dbReference type="SAM" id="Coils"/>
    </source>
</evidence>
<proteinExistence type="predicted"/>
<dbReference type="AlphaFoldDB" id="A0A7W2AJF9"/>
<name>A0A7W2AJF9_9BACL</name>
<accession>A0A7W2AJF9</accession>
<keyword evidence="3" id="KW-1185">Reference proteome</keyword>
<sequence length="163" mass="18747">MTGSDKQLHKLETMDPLEFLGQFTGGQPVAKPLGQLVYDLKKNYAFSNGVINALFQVCLEENDYKIVRSHVMNMAERLGTAMVRTAQDVFAYLQADSRQSKTGNRQKTRNFDSFNSEYVETNIALIARQLHEVRQEVNIRFQQIQKQLDRIESQLGQLTDLFK</sequence>
<keyword evidence="1" id="KW-0175">Coiled coil</keyword>